<dbReference type="PROSITE" id="PS50158">
    <property type="entry name" value="ZF_CCHC"/>
    <property type="match status" value="1"/>
</dbReference>
<keyword evidence="1" id="KW-0863">Zinc-finger</keyword>
<feature type="compositionally biased region" description="Polar residues" evidence="2">
    <location>
        <begin position="220"/>
        <end position="233"/>
    </location>
</feature>
<organism evidence="4 5">
    <name type="scientific">Buddleja alternifolia</name>
    <dbReference type="NCBI Taxonomy" id="168488"/>
    <lineage>
        <taxon>Eukaryota</taxon>
        <taxon>Viridiplantae</taxon>
        <taxon>Streptophyta</taxon>
        <taxon>Embryophyta</taxon>
        <taxon>Tracheophyta</taxon>
        <taxon>Spermatophyta</taxon>
        <taxon>Magnoliopsida</taxon>
        <taxon>eudicotyledons</taxon>
        <taxon>Gunneridae</taxon>
        <taxon>Pentapetalae</taxon>
        <taxon>asterids</taxon>
        <taxon>lamiids</taxon>
        <taxon>Lamiales</taxon>
        <taxon>Scrophulariaceae</taxon>
        <taxon>Buddlejeae</taxon>
        <taxon>Buddleja</taxon>
    </lineage>
</organism>
<name>A0AAV6X417_9LAMI</name>
<feature type="region of interest" description="Disordered" evidence="2">
    <location>
        <begin position="209"/>
        <end position="233"/>
    </location>
</feature>
<dbReference type="GO" id="GO:0003676">
    <property type="term" value="F:nucleic acid binding"/>
    <property type="evidence" value="ECO:0007669"/>
    <property type="project" value="InterPro"/>
</dbReference>
<accession>A0AAV6X417</accession>
<dbReference type="PANTHER" id="PTHR35317">
    <property type="entry name" value="OS04G0629600 PROTEIN"/>
    <property type="match status" value="1"/>
</dbReference>
<dbReference type="Proteomes" id="UP000826271">
    <property type="component" value="Unassembled WGS sequence"/>
</dbReference>
<dbReference type="GO" id="GO:0008270">
    <property type="term" value="F:zinc ion binding"/>
    <property type="evidence" value="ECO:0007669"/>
    <property type="project" value="UniProtKB-KW"/>
</dbReference>
<dbReference type="Pfam" id="PF14223">
    <property type="entry name" value="Retrotran_gag_2"/>
    <property type="match status" value="1"/>
</dbReference>
<evidence type="ECO:0000313" key="4">
    <source>
        <dbReference type="EMBL" id="KAG8375187.1"/>
    </source>
</evidence>
<comment type="caution">
    <text evidence="4">The sequence shown here is derived from an EMBL/GenBank/DDBJ whole genome shotgun (WGS) entry which is preliminary data.</text>
</comment>
<keyword evidence="5" id="KW-1185">Reference proteome</keyword>
<protein>
    <recommendedName>
        <fullName evidence="3">CCHC-type domain-containing protein</fullName>
    </recommendedName>
</protein>
<evidence type="ECO:0000256" key="2">
    <source>
        <dbReference type="SAM" id="MobiDB-lite"/>
    </source>
</evidence>
<dbReference type="SUPFAM" id="SSF57756">
    <property type="entry name" value="Retrovirus zinc finger-like domains"/>
    <property type="match status" value="1"/>
</dbReference>
<sequence>MNGGNYKKWKRDIECALGLADIDVTLRDDQPAGLADDASDTERRTYTQWERSNRLSLLAMKKSIGEHLLSGLPETNSAKEFFDAVGKRYYVSDKFEAGNLMSDLSGMKYNNSGGVREYILKMVHIQTKLKDLDISLPDNYIVHTALNSLPIEFSQIKTAYNTQNESWTVLDLISKCVSEEEKIKRESGQSALLVAHPGPKPKRSLGNFKKHHPQTHKKAQNTNKYVNNDQTQNLGVNKNGFKKEIKCYHCKKPGHKRFECTDFQAWLEKKKKEGNPLALVCFESNLVNAPINSWWLDSGVNVHVAISLQGFLNKRKPSDAESKIGVAIEALAEVEFVGTVI</sequence>
<evidence type="ECO:0000259" key="3">
    <source>
        <dbReference type="PROSITE" id="PS50158"/>
    </source>
</evidence>
<evidence type="ECO:0000256" key="1">
    <source>
        <dbReference type="PROSITE-ProRule" id="PRU00047"/>
    </source>
</evidence>
<feature type="compositionally biased region" description="Basic residues" evidence="2">
    <location>
        <begin position="209"/>
        <end position="219"/>
    </location>
</feature>
<dbReference type="InterPro" id="IPR001878">
    <property type="entry name" value="Znf_CCHC"/>
</dbReference>
<keyword evidence="1" id="KW-0862">Zinc</keyword>
<dbReference type="PANTHER" id="PTHR35317:SF32">
    <property type="entry name" value="DUF4219 DOMAIN-CONTAINING PROTEIN"/>
    <property type="match status" value="1"/>
</dbReference>
<dbReference type="AlphaFoldDB" id="A0AAV6X417"/>
<keyword evidence="1" id="KW-0479">Metal-binding</keyword>
<evidence type="ECO:0000313" key="5">
    <source>
        <dbReference type="Proteomes" id="UP000826271"/>
    </source>
</evidence>
<proteinExistence type="predicted"/>
<dbReference type="EMBL" id="WHWC01000010">
    <property type="protein sequence ID" value="KAG8375187.1"/>
    <property type="molecule type" value="Genomic_DNA"/>
</dbReference>
<feature type="domain" description="CCHC-type" evidence="3">
    <location>
        <begin position="246"/>
        <end position="262"/>
    </location>
</feature>
<gene>
    <name evidence="4" type="ORF">BUALT_Bualt10G0074200</name>
</gene>
<dbReference type="InterPro" id="IPR036875">
    <property type="entry name" value="Znf_CCHC_sf"/>
</dbReference>
<reference evidence="4" key="1">
    <citation type="submission" date="2019-10" db="EMBL/GenBank/DDBJ databases">
        <authorList>
            <person name="Zhang R."/>
            <person name="Pan Y."/>
            <person name="Wang J."/>
            <person name="Ma R."/>
            <person name="Yu S."/>
        </authorList>
    </citation>
    <scope>NUCLEOTIDE SEQUENCE</scope>
    <source>
        <strain evidence="4">LA-IB0</strain>
        <tissue evidence="4">Leaf</tissue>
    </source>
</reference>